<proteinExistence type="predicted"/>
<sequence length="97" mass="11091">MSCFVHDPKTDTYKYHPHFLFVALITYLVRHFIVHIIQRPPAQSIIIDCTWIHCCSSLSITSKVARSGFSHRLCVSLIVVQGGFEKISDRKTVLGFQ</sequence>
<accession>A0ACB8Y5X7</accession>
<dbReference type="Proteomes" id="UP001055879">
    <property type="component" value="Linkage Group LG13"/>
</dbReference>
<reference evidence="1 2" key="2">
    <citation type="journal article" date="2022" name="Mol. Ecol. Resour.">
        <title>The genomes of chicory, endive, great burdock and yacon provide insights into Asteraceae paleo-polyploidization history and plant inulin production.</title>
        <authorList>
            <person name="Fan W."/>
            <person name="Wang S."/>
            <person name="Wang H."/>
            <person name="Wang A."/>
            <person name="Jiang F."/>
            <person name="Liu H."/>
            <person name="Zhao H."/>
            <person name="Xu D."/>
            <person name="Zhang Y."/>
        </authorList>
    </citation>
    <scope>NUCLEOTIDE SEQUENCE [LARGE SCALE GENOMIC DNA]</scope>
    <source>
        <strain evidence="2">cv. Niubang</strain>
    </source>
</reference>
<evidence type="ECO:0000313" key="2">
    <source>
        <dbReference type="Proteomes" id="UP001055879"/>
    </source>
</evidence>
<organism evidence="1 2">
    <name type="scientific">Arctium lappa</name>
    <name type="common">Greater burdock</name>
    <name type="synonym">Lappa major</name>
    <dbReference type="NCBI Taxonomy" id="4217"/>
    <lineage>
        <taxon>Eukaryota</taxon>
        <taxon>Viridiplantae</taxon>
        <taxon>Streptophyta</taxon>
        <taxon>Embryophyta</taxon>
        <taxon>Tracheophyta</taxon>
        <taxon>Spermatophyta</taxon>
        <taxon>Magnoliopsida</taxon>
        <taxon>eudicotyledons</taxon>
        <taxon>Gunneridae</taxon>
        <taxon>Pentapetalae</taxon>
        <taxon>asterids</taxon>
        <taxon>campanulids</taxon>
        <taxon>Asterales</taxon>
        <taxon>Asteraceae</taxon>
        <taxon>Carduoideae</taxon>
        <taxon>Cardueae</taxon>
        <taxon>Arctiinae</taxon>
        <taxon>Arctium</taxon>
    </lineage>
</organism>
<dbReference type="EMBL" id="CM042059">
    <property type="protein sequence ID" value="KAI3680705.1"/>
    <property type="molecule type" value="Genomic_DNA"/>
</dbReference>
<comment type="caution">
    <text evidence="1">The sequence shown here is derived from an EMBL/GenBank/DDBJ whole genome shotgun (WGS) entry which is preliminary data.</text>
</comment>
<evidence type="ECO:0000313" key="1">
    <source>
        <dbReference type="EMBL" id="KAI3680705.1"/>
    </source>
</evidence>
<keyword evidence="2" id="KW-1185">Reference proteome</keyword>
<gene>
    <name evidence="1" type="ORF">L6452_35479</name>
</gene>
<reference evidence="2" key="1">
    <citation type="journal article" date="2022" name="Mol. Ecol. Resour.">
        <title>The genomes of chicory, endive, great burdock and yacon provide insights into Asteraceae palaeo-polyploidization history and plant inulin production.</title>
        <authorList>
            <person name="Fan W."/>
            <person name="Wang S."/>
            <person name="Wang H."/>
            <person name="Wang A."/>
            <person name="Jiang F."/>
            <person name="Liu H."/>
            <person name="Zhao H."/>
            <person name="Xu D."/>
            <person name="Zhang Y."/>
        </authorList>
    </citation>
    <scope>NUCLEOTIDE SEQUENCE [LARGE SCALE GENOMIC DNA]</scope>
    <source>
        <strain evidence="2">cv. Niubang</strain>
    </source>
</reference>
<name>A0ACB8Y5X7_ARCLA</name>
<protein>
    <submittedName>
        <fullName evidence="1">Uncharacterized protein</fullName>
    </submittedName>
</protein>